<dbReference type="AlphaFoldDB" id="A0A0S4JIV4"/>
<gene>
    <name evidence="1" type="ORF">BSAL_26965</name>
</gene>
<dbReference type="Proteomes" id="UP000051952">
    <property type="component" value="Unassembled WGS sequence"/>
</dbReference>
<evidence type="ECO:0000313" key="2">
    <source>
        <dbReference type="Proteomes" id="UP000051952"/>
    </source>
</evidence>
<proteinExistence type="predicted"/>
<reference evidence="2" key="1">
    <citation type="submission" date="2015-09" db="EMBL/GenBank/DDBJ databases">
        <authorList>
            <consortium name="Pathogen Informatics"/>
        </authorList>
    </citation>
    <scope>NUCLEOTIDE SEQUENCE [LARGE SCALE GENOMIC DNA]</scope>
    <source>
        <strain evidence="2">Lake Konstanz</strain>
    </source>
</reference>
<sequence>MQSKFMSVPFHHKNLFHHEPPPSSTPSPPIASCQPPCLDALSHHPQNSFPLMSPSTVLELVVPNEVDNEYTIDKAIELVLRVLPDVHRDVVRARCIDVILNFGRAHHDYSAIAAEVINFMLIECPQGESRPRGSHKTGDTPSDIDKAVERVLDVLPYVHPHVVRARCIAVSLNVDGAHHDSSAIADEVINFLLTECLHGVRRPFQTVISSPDESDDERS</sequence>
<accession>A0A0S4JIV4</accession>
<organism evidence="1 2">
    <name type="scientific">Bodo saltans</name>
    <name type="common">Flagellated protozoan</name>
    <dbReference type="NCBI Taxonomy" id="75058"/>
    <lineage>
        <taxon>Eukaryota</taxon>
        <taxon>Discoba</taxon>
        <taxon>Euglenozoa</taxon>
        <taxon>Kinetoplastea</taxon>
        <taxon>Metakinetoplastina</taxon>
        <taxon>Eubodonida</taxon>
        <taxon>Bodonidae</taxon>
        <taxon>Bodo</taxon>
    </lineage>
</organism>
<keyword evidence="2" id="KW-1185">Reference proteome</keyword>
<dbReference type="VEuPathDB" id="TriTrypDB:BSAL_26965"/>
<name>A0A0S4JIV4_BODSA</name>
<evidence type="ECO:0000313" key="1">
    <source>
        <dbReference type="EMBL" id="CUG90477.1"/>
    </source>
</evidence>
<protein>
    <submittedName>
        <fullName evidence="1">Uncharacterized protein</fullName>
    </submittedName>
</protein>
<dbReference type="EMBL" id="CYKH01001836">
    <property type="protein sequence ID" value="CUG90477.1"/>
    <property type="molecule type" value="Genomic_DNA"/>
</dbReference>